<organism evidence="2 3">
    <name type="scientific">Escherichia phage vB_EcoM_RZ</name>
    <dbReference type="NCBI Taxonomy" id="2893954"/>
    <lineage>
        <taxon>Viruses</taxon>
        <taxon>Duplodnaviria</taxon>
        <taxon>Heunggongvirae</taxon>
        <taxon>Uroviricota</taxon>
        <taxon>Caudoviricetes</taxon>
        <taxon>Pantevenvirales</taxon>
        <taxon>Straboviridae</taxon>
        <taxon>Tevenvirinae</taxon>
        <taxon>Gaprivervirus</taxon>
        <taxon>Gaprivervirus arezed</taxon>
    </lineage>
</organism>
<proteinExistence type="predicted"/>
<accession>A0AAE8YIA1</accession>
<keyword evidence="1" id="KW-0472">Membrane</keyword>
<evidence type="ECO:0000313" key="3">
    <source>
        <dbReference type="Proteomes" id="UP000828108"/>
    </source>
</evidence>
<dbReference type="Proteomes" id="UP000828108">
    <property type="component" value="Segment"/>
</dbReference>
<feature type="transmembrane region" description="Helical" evidence="1">
    <location>
        <begin position="12"/>
        <end position="32"/>
    </location>
</feature>
<name>A0AAE8YIA1_9CAUD</name>
<dbReference type="KEGG" id="vg:77926443"/>
<keyword evidence="3" id="KW-1185">Reference proteome</keyword>
<dbReference type="GeneID" id="77926443"/>
<evidence type="ECO:0000313" key="2">
    <source>
        <dbReference type="EMBL" id="UGL59831.1"/>
    </source>
</evidence>
<sequence length="61" mass="6815">MDALEENMQTVFTFIWLVAVIVAVTLFATGVWVPSTLFAGFICTWFVLDALVKFLESAVNK</sequence>
<dbReference type="RefSeq" id="YP_010650852.1">
    <property type="nucleotide sequence ID" value="NC_070780.1"/>
</dbReference>
<keyword evidence="1" id="KW-0812">Transmembrane</keyword>
<feature type="transmembrane region" description="Helical" evidence="1">
    <location>
        <begin position="38"/>
        <end position="55"/>
    </location>
</feature>
<reference evidence="2 3" key="1">
    <citation type="submission" date="2021-02" db="EMBL/GenBank/DDBJ databases">
        <authorList>
            <person name="Zhang R."/>
            <person name="Yu X."/>
            <person name="Xu J."/>
            <person name="Liu X."/>
        </authorList>
    </citation>
    <scope>NUCLEOTIDE SEQUENCE [LARGE SCALE GENOMIC DNA]</scope>
</reference>
<evidence type="ECO:0000256" key="1">
    <source>
        <dbReference type="SAM" id="Phobius"/>
    </source>
</evidence>
<dbReference type="EMBL" id="MW598459">
    <property type="protein sequence ID" value="UGL59831.1"/>
    <property type="molecule type" value="Genomic_DNA"/>
</dbReference>
<protein>
    <submittedName>
        <fullName evidence="2">Uncharacterized protein</fullName>
    </submittedName>
</protein>
<keyword evidence="1" id="KW-1133">Transmembrane helix</keyword>